<protein>
    <submittedName>
        <fullName evidence="3">XRE family transcriptional regulator</fullName>
    </submittedName>
</protein>
<evidence type="ECO:0000259" key="2">
    <source>
        <dbReference type="PROSITE" id="PS50943"/>
    </source>
</evidence>
<dbReference type="PROSITE" id="PS50943">
    <property type="entry name" value="HTH_CROC1"/>
    <property type="match status" value="1"/>
</dbReference>
<dbReference type="CDD" id="cd00093">
    <property type="entry name" value="HTH_XRE"/>
    <property type="match status" value="1"/>
</dbReference>
<gene>
    <name evidence="3" type="ORF">D4A47_12385</name>
</gene>
<dbReference type="InterPro" id="IPR001387">
    <property type="entry name" value="Cro/C1-type_HTH"/>
</dbReference>
<dbReference type="Proteomes" id="UP000276301">
    <property type="component" value="Unassembled WGS sequence"/>
</dbReference>
<dbReference type="EMBL" id="RCHT01000035">
    <property type="protein sequence ID" value="RLL08170.1"/>
    <property type="molecule type" value="Genomic_DNA"/>
</dbReference>
<dbReference type="PANTHER" id="PTHR46558">
    <property type="entry name" value="TRACRIPTIONAL REGULATORY PROTEIN-RELATED-RELATED"/>
    <property type="match status" value="1"/>
</dbReference>
<keyword evidence="4" id="KW-1185">Reference proteome</keyword>
<evidence type="ECO:0000313" key="4">
    <source>
        <dbReference type="Proteomes" id="UP000276301"/>
    </source>
</evidence>
<sequence>MDTLGARLNYARKKRGYTQNSLAEEIGVSRGVIYNLEKDKTSPQPIVINAICQTLKISQNWLMTGGGEMEDKRAASRSARVLAELYELAKNLSEEEQLYILDVIKAFRQRLGGHPGTPEE</sequence>
<evidence type="ECO:0000313" key="3">
    <source>
        <dbReference type="EMBL" id="RLL08170.1"/>
    </source>
</evidence>
<evidence type="ECO:0000256" key="1">
    <source>
        <dbReference type="ARBA" id="ARBA00023125"/>
    </source>
</evidence>
<dbReference type="InterPro" id="IPR010982">
    <property type="entry name" value="Lambda_DNA-bd_dom_sf"/>
</dbReference>
<dbReference type="Gene3D" id="1.10.260.40">
    <property type="entry name" value="lambda repressor-like DNA-binding domains"/>
    <property type="match status" value="1"/>
</dbReference>
<comment type="caution">
    <text evidence="3">The sequence shown here is derived from an EMBL/GenBank/DDBJ whole genome shotgun (WGS) entry which is preliminary data.</text>
</comment>
<reference evidence="3 4" key="1">
    <citation type="submission" date="2018-10" db="EMBL/GenBank/DDBJ databases">
        <title>Anaerotruncus faecis sp. nov., isolated from human feces.</title>
        <authorList>
            <person name="Wang Y.-J."/>
        </authorList>
    </citation>
    <scope>NUCLEOTIDE SEQUENCE [LARGE SCALE GENOMIC DNA]</scope>
    <source>
        <strain evidence="3 4">22A2-44</strain>
    </source>
</reference>
<dbReference type="GO" id="GO:0003677">
    <property type="term" value="F:DNA binding"/>
    <property type="evidence" value="ECO:0007669"/>
    <property type="project" value="UniProtKB-KW"/>
</dbReference>
<dbReference type="RefSeq" id="WP_121587504.1">
    <property type="nucleotide sequence ID" value="NZ_RCHT01000035.1"/>
</dbReference>
<dbReference type="SMART" id="SM00530">
    <property type="entry name" value="HTH_XRE"/>
    <property type="match status" value="1"/>
</dbReference>
<dbReference type="AlphaFoldDB" id="A0A498CXJ8"/>
<name>A0A498CXJ8_9FIRM</name>
<feature type="domain" description="HTH cro/C1-type" evidence="2">
    <location>
        <begin position="8"/>
        <end position="62"/>
    </location>
</feature>
<dbReference type="Pfam" id="PF12844">
    <property type="entry name" value="HTH_19"/>
    <property type="match status" value="1"/>
</dbReference>
<organism evidence="3 4">
    <name type="scientific">Anaerotruncus massiliensis</name>
    <name type="common">ex Liu et al. 2021</name>
    <dbReference type="NCBI Taxonomy" id="2321404"/>
    <lineage>
        <taxon>Bacteria</taxon>
        <taxon>Bacillati</taxon>
        <taxon>Bacillota</taxon>
        <taxon>Clostridia</taxon>
        <taxon>Eubacteriales</taxon>
        <taxon>Oscillospiraceae</taxon>
        <taxon>Anaerotruncus</taxon>
    </lineage>
</organism>
<dbReference type="SUPFAM" id="SSF47413">
    <property type="entry name" value="lambda repressor-like DNA-binding domains"/>
    <property type="match status" value="1"/>
</dbReference>
<dbReference type="PANTHER" id="PTHR46558:SF4">
    <property type="entry name" value="DNA-BIDING PHAGE PROTEIN"/>
    <property type="match status" value="1"/>
</dbReference>
<keyword evidence="1" id="KW-0238">DNA-binding</keyword>
<accession>A0A498CXJ8</accession>
<proteinExistence type="predicted"/>